<dbReference type="PATRIC" id="fig|1139219.3.peg.2059"/>
<comment type="similarity">
    <text evidence="4 12">Belongs to the phosphohexose mutase family.</text>
</comment>
<evidence type="ECO:0000259" key="13">
    <source>
        <dbReference type="Pfam" id="PF02878"/>
    </source>
</evidence>
<dbReference type="InterPro" id="IPR016066">
    <property type="entry name" value="A-D-PHexomutase_CS"/>
</dbReference>
<evidence type="ECO:0000256" key="11">
    <source>
        <dbReference type="ARBA" id="ARBA00041467"/>
    </source>
</evidence>
<dbReference type="InterPro" id="IPR036900">
    <property type="entry name" value="A-D-PHexomutase_C_sf"/>
</dbReference>
<protein>
    <recommendedName>
        <fullName evidence="9">Phosphoglucomutase</fullName>
    </recommendedName>
    <alternativeName>
        <fullName evidence="11">Alpha-phosphoglucomutase</fullName>
    </alternativeName>
    <alternativeName>
        <fullName evidence="10">Glucose phosphomutase</fullName>
    </alternativeName>
</protein>
<reference evidence="16 17" key="1">
    <citation type="submission" date="2013-03" db="EMBL/GenBank/DDBJ databases">
        <title>The Genome Sequence of Enterococcus dispar ATCC_51266 (Illumina only assembly).</title>
        <authorList>
            <consortium name="The Broad Institute Genomics Platform"/>
            <consortium name="The Broad Institute Genome Sequencing Center for Infectious Disease"/>
            <person name="Earl A."/>
            <person name="Russ C."/>
            <person name="Gilmore M."/>
            <person name="Surin D."/>
            <person name="Walker B."/>
            <person name="Young S."/>
            <person name="Zeng Q."/>
            <person name="Gargeya S."/>
            <person name="Fitzgerald M."/>
            <person name="Haas B."/>
            <person name="Abouelleil A."/>
            <person name="Allen A.W."/>
            <person name="Alvarado L."/>
            <person name="Arachchi H.M."/>
            <person name="Berlin A.M."/>
            <person name="Chapman S.B."/>
            <person name="Gainer-Dewar J."/>
            <person name="Goldberg J."/>
            <person name="Griggs A."/>
            <person name="Gujja S."/>
            <person name="Hansen M."/>
            <person name="Howarth C."/>
            <person name="Imamovic A."/>
            <person name="Ireland A."/>
            <person name="Larimer J."/>
            <person name="McCowan C."/>
            <person name="Murphy C."/>
            <person name="Pearson M."/>
            <person name="Poon T.W."/>
            <person name="Priest M."/>
            <person name="Roberts A."/>
            <person name="Saif S."/>
            <person name="Shea T."/>
            <person name="Sisk P."/>
            <person name="Sykes S."/>
            <person name="Wortman J."/>
            <person name="Nusbaum C."/>
            <person name="Birren B."/>
        </authorList>
    </citation>
    <scope>NUCLEOTIDE SEQUENCE [LARGE SCALE GENOMIC DNA]</scope>
    <source>
        <strain evidence="16 17">ATCC 51266</strain>
    </source>
</reference>
<dbReference type="Pfam" id="PF02879">
    <property type="entry name" value="PGM_PMM_II"/>
    <property type="match status" value="1"/>
</dbReference>
<dbReference type="STRING" id="44009.RV01_GL001531"/>
<dbReference type="AlphaFoldDB" id="S0KH23"/>
<feature type="domain" description="Alpha-D-phosphohexomutase alpha/beta/alpha" evidence="15">
    <location>
        <begin position="324"/>
        <end position="449"/>
    </location>
</feature>
<comment type="caution">
    <text evidence="16">The sequence shown here is derived from an EMBL/GenBank/DDBJ whole genome shotgun (WGS) entry which is preliminary data.</text>
</comment>
<gene>
    <name evidence="16" type="ORF">OMK_02112</name>
</gene>
<dbReference type="PANTHER" id="PTHR45745:SF1">
    <property type="entry name" value="PHOSPHOGLUCOMUTASE 2B-RELATED"/>
    <property type="match status" value="1"/>
</dbReference>
<evidence type="ECO:0000256" key="9">
    <source>
        <dbReference type="ARBA" id="ARBA00039995"/>
    </source>
</evidence>
<dbReference type="PROSITE" id="PS00710">
    <property type="entry name" value="PGM_PMM"/>
    <property type="match status" value="1"/>
</dbReference>
<keyword evidence="6 12" id="KW-0479">Metal-binding</keyword>
<dbReference type="GO" id="GO:0006166">
    <property type="term" value="P:purine ribonucleoside salvage"/>
    <property type="evidence" value="ECO:0007669"/>
    <property type="project" value="TreeGrafter"/>
</dbReference>
<evidence type="ECO:0000256" key="12">
    <source>
        <dbReference type="RuleBase" id="RU004326"/>
    </source>
</evidence>
<dbReference type="Gene3D" id="3.40.120.10">
    <property type="entry name" value="Alpha-D-Glucose-1,6-Bisphosphate, subunit A, domain 3"/>
    <property type="match status" value="3"/>
</dbReference>
<evidence type="ECO:0000259" key="15">
    <source>
        <dbReference type="Pfam" id="PF02880"/>
    </source>
</evidence>
<evidence type="ECO:0000256" key="5">
    <source>
        <dbReference type="ARBA" id="ARBA00022553"/>
    </source>
</evidence>
<dbReference type="OrthoDB" id="9806956at2"/>
<evidence type="ECO:0000313" key="16">
    <source>
        <dbReference type="EMBL" id="EOT40260.1"/>
    </source>
</evidence>
<dbReference type="InterPro" id="IPR005844">
    <property type="entry name" value="A-D-PHexomutase_a/b/a-I"/>
</dbReference>
<evidence type="ECO:0000256" key="2">
    <source>
        <dbReference type="ARBA" id="ARBA00005164"/>
    </source>
</evidence>
<dbReference type="Proteomes" id="UP000014127">
    <property type="component" value="Unassembled WGS sequence"/>
</dbReference>
<dbReference type="InterPro" id="IPR005845">
    <property type="entry name" value="A-D-PHexomutase_a/b/a-II"/>
</dbReference>
<comment type="cofactor">
    <cofactor evidence="1">
        <name>Mg(2+)</name>
        <dbReference type="ChEBI" id="CHEBI:18420"/>
    </cofactor>
</comment>
<dbReference type="Pfam" id="PF02880">
    <property type="entry name" value="PGM_PMM_III"/>
    <property type="match status" value="1"/>
</dbReference>
<feature type="domain" description="Alpha-D-phosphohexomutase alpha/beta/alpha" evidence="14">
    <location>
        <begin position="210"/>
        <end position="313"/>
    </location>
</feature>
<feature type="domain" description="Alpha-D-phosphohexomutase alpha/beta/alpha" evidence="13">
    <location>
        <begin position="42"/>
        <end position="181"/>
    </location>
</feature>
<evidence type="ECO:0000259" key="14">
    <source>
        <dbReference type="Pfam" id="PF02879"/>
    </source>
</evidence>
<dbReference type="InterPro" id="IPR016055">
    <property type="entry name" value="A-D-PHexomutase_a/b/a-I/II/III"/>
</dbReference>
<proteinExistence type="inferred from homology"/>
<evidence type="ECO:0000256" key="6">
    <source>
        <dbReference type="ARBA" id="ARBA00022723"/>
    </source>
</evidence>
<evidence type="ECO:0000313" key="17">
    <source>
        <dbReference type="Proteomes" id="UP000014127"/>
    </source>
</evidence>
<dbReference type="InterPro" id="IPR005841">
    <property type="entry name" value="Alpha-D-phosphohexomutase_SF"/>
</dbReference>
<evidence type="ECO:0000256" key="4">
    <source>
        <dbReference type="ARBA" id="ARBA00010231"/>
    </source>
</evidence>
<dbReference type="Pfam" id="PF02878">
    <property type="entry name" value="PGM_PMM_I"/>
    <property type="match status" value="1"/>
</dbReference>
<evidence type="ECO:0000256" key="8">
    <source>
        <dbReference type="ARBA" id="ARBA00023235"/>
    </source>
</evidence>
<dbReference type="InterPro" id="IPR005846">
    <property type="entry name" value="A-D-PHexomutase_a/b/a-III"/>
</dbReference>
<evidence type="ECO:0000256" key="7">
    <source>
        <dbReference type="ARBA" id="ARBA00022842"/>
    </source>
</evidence>
<keyword evidence="5" id="KW-0597">Phosphoprotein</keyword>
<keyword evidence="7 12" id="KW-0460">Magnesium</keyword>
<evidence type="ECO:0000256" key="3">
    <source>
        <dbReference type="ARBA" id="ARBA00005189"/>
    </source>
</evidence>
<dbReference type="RefSeq" id="WP_016173251.1">
    <property type="nucleotide sequence ID" value="NZ_ASWK01000001.1"/>
</dbReference>
<dbReference type="SUPFAM" id="SSF55957">
    <property type="entry name" value="Phosphoglucomutase, C-terminal domain"/>
    <property type="match status" value="1"/>
</dbReference>
<dbReference type="CDD" id="cd05799">
    <property type="entry name" value="PGM2"/>
    <property type="match status" value="1"/>
</dbReference>
<name>S0KH23_9ENTE</name>
<dbReference type="Gene3D" id="3.30.310.50">
    <property type="entry name" value="Alpha-D-phosphohexomutase, C-terminal domain"/>
    <property type="match status" value="1"/>
</dbReference>
<accession>S0KH23</accession>
<comment type="pathway">
    <text evidence="2">Glycolipid metabolism; diglucosyl-diacylglycerol biosynthesis.</text>
</comment>
<dbReference type="PRINTS" id="PR00509">
    <property type="entry name" value="PGMPMM"/>
</dbReference>
<organism evidence="16 17">
    <name type="scientific">Enterococcus dispar ATCC 51266</name>
    <dbReference type="NCBI Taxonomy" id="1139219"/>
    <lineage>
        <taxon>Bacteria</taxon>
        <taxon>Bacillati</taxon>
        <taxon>Bacillota</taxon>
        <taxon>Bacilli</taxon>
        <taxon>Lactobacillales</taxon>
        <taxon>Enterococcaceae</taxon>
        <taxon>Enterococcus</taxon>
    </lineage>
</organism>
<evidence type="ECO:0000256" key="10">
    <source>
        <dbReference type="ARBA" id="ARBA00041398"/>
    </source>
</evidence>
<dbReference type="EMBL" id="AHYR01000009">
    <property type="protein sequence ID" value="EOT40260.1"/>
    <property type="molecule type" value="Genomic_DNA"/>
</dbReference>
<keyword evidence="8" id="KW-0413">Isomerase</keyword>
<dbReference type="GO" id="GO:0005975">
    <property type="term" value="P:carbohydrate metabolic process"/>
    <property type="evidence" value="ECO:0007669"/>
    <property type="project" value="InterPro"/>
</dbReference>
<dbReference type="GO" id="GO:0000287">
    <property type="term" value="F:magnesium ion binding"/>
    <property type="evidence" value="ECO:0007669"/>
    <property type="project" value="InterPro"/>
</dbReference>
<dbReference type="HOGENOM" id="CLU_016950_0_0_9"/>
<comment type="pathway">
    <text evidence="3">Lipid metabolism.</text>
</comment>
<keyword evidence="17" id="KW-1185">Reference proteome</keyword>
<dbReference type="PANTHER" id="PTHR45745">
    <property type="entry name" value="PHOSPHOMANNOMUTASE 45A"/>
    <property type="match status" value="1"/>
</dbReference>
<dbReference type="SUPFAM" id="SSF53738">
    <property type="entry name" value="Phosphoglucomutase, first 3 domains"/>
    <property type="match status" value="3"/>
</dbReference>
<dbReference type="GO" id="GO:0008973">
    <property type="term" value="F:phosphopentomutase activity"/>
    <property type="evidence" value="ECO:0007669"/>
    <property type="project" value="TreeGrafter"/>
</dbReference>
<sequence length="573" mass="64790">MNWQEKLQEWQNFEDLDLDLKNELDQVTSPVDLEDRFYRYLEFGTGGMRGELGVGTNRINNYTIKRVALGLAGYIEEKGITACQRGVVISYDNRHKSREFAQWTARILASYGIKVFLSDKLRPTPELSYLVRHYHAFAGVMITASHNPKQYNGFKVYGSDGGQITLETAKRLMSILENITNEFTITAKSQSYYEENELITIFSGEVDQWYVEELKAVIQNQNLVAKEGKNLAIIYTPLHGTGKVLIKKAFSTFGFENLRIVAAQQEPDPNFSTVVSPNPEDQAAFALALEEAKENSADLLIATDPDADRLGVVVFKQNEPIYLNGNQIGVLLLDYLIQQKSTTNLGDYFLSKTIVTSDLGTKIAEKNGIQVRNTLTGFKFIGEQIELSEQKQDKKFLFGYEESFGYLISPFVRDKDAIQAATLLAEVALVCKLAGKTLLDRLDEIYQEYGYFVEDLETKSFPGKDGITEMVQLVERLRQKEISQLANASVLYKEDYELGTKKDLQTKKIIELTLPQSNVIKLILADGSWVCVRPSGTEPKFKIYYSVNAISKQSAKEKLQALKTDFHQMLTEI</sequence>
<evidence type="ECO:0000256" key="1">
    <source>
        <dbReference type="ARBA" id="ARBA00001946"/>
    </source>
</evidence>
<dbReference type="eggNOG" id="COG1109">
    <property type="taxonomic scope" value="Bacteria"/>
</dbReference>